<evidence type="ECO:0000313" key="4">
    <source>
        <dbReference type="Proteomes" id="UP001221142"/>
    </source>
</evidence>
<evidence type="ECO:0000313" key="3">
    <source>
        <dbReference type="EMBL" id="KAJ7622430.1"/>
    </source>
</evidence>
<feature type="region of interest" description="Disordered" evidence="1">
    <location>
        <begin position="69"/>
        <end position="92"/>
    </location>
</feature>
<evidence type="ECO:0000256" key="1">
    <source>
        <dbReference type="SAM" id="MobiDB-lite"/>
    </source>
</evidence>
<sequence length="300" mass="32503">MQRDTHAASTRGAEAGCLVQTIVPACTRGGAEDATRLTAREVAMSTIVNCGWVEGGRAVGRKGELSSIGARQRQVGKGGRAVAETPRSRDGQTVQLPAARQLRAQLNTGSTCGAAVSISNLTTSAFASFLAFFEPKRRKSAKEEKAPSHFFKLDGALSKVQIYLMRTRCRVTSNNGAGPVIILLSQNSDRGSSGGGTKTYRGRKVQRKVPEKDESGKSTRKGLEVPRKEGVKLLMRFIDSSLVFTTNLQHSESPWIFWLFLGASQSFALTLCAWICYDLHRWFADGQQHVNGNGTEPGPD</sequence>
<feature type="compositionally biased region" description="Basic and acidic residues" evidence="1">
    <location>
        <begin position="208"/>
        <end position="223"/>
    </location>
</feature>
<dbReference type="EMBL" id="JARKIF010000015">
    <property type="protein sequence ID" value="KAJ7622430.1"/>
    <property type="molecule type" value="Genomic_DNA"/>
</dbReference>
<keyword evidence="2" id="KW-1133">Transmembrane helix</keyword>
<keyword evidence="2" id="KW-0812">Transmembrane</keyword>
<keyword evidence="2" id="KW-0472">Membrane</keyword>
<name>A0AAD7BIX7_9AGAR</name>
<feature type="transmembrane region" description="Helical" evidence="2">
    <location>
        <begin position="255"/>
        <end position="277"/>
    </location>
</feature>
<organism evidence="3 4">
    <name type="scientific">Roridomyces roridus</name>
    <dbReference type="NCBI Taxonomy" id="1738132"/>
    <lineage>
        <taxon>Eukaryota</taxon>
        <taxon>Fungi</taxon>
        <taxon>Dikarya</taxon>
        <taxon>Basidiomycota</taxon>
        <taxon>Agaricomycotina</taxon>
        <taxon>Agaricomycetes</taxon>
        <taxon>Agaricomycetidae</taxon>
        <taxon>Agaricales</taxon>
        <taxon>Marasmiineae</taxon>
        <taxon>Mycenaceae</taxon>
        <taxon>Roridomyces</taxon>
    </lineage>
</organism>
<keyword evidence="4" id="KW-1185">Reference proteome</keyword>
<accession>A0AAD7BIX7</accession>
<protein>
    <submittedName>
        <fullName evidence="3">Uncharacterized protein</fullName>
    </submittedName>
</protein>
<comment type="caution">
    <text evidence="3">The sequence shown here is derived from an EMBL/GenBank/DDBJ whole genome shotgun (WGS) entry which is preliminary data.</text>
</comment>
<dbReference type="Proteomes" id="UP001221142">
    <property type="component" value="Unassembled WGS sequence"/>
</dbReference>
<gene>
    <name evidence="3" type="ORF">FB45DRAFT_870627</name>
</gene>
<dbReference type="AlphaFoldDB" id="A0AAD7BIX7"/>
<proteinExistence type="predicted"/>
<feature type="region of interest" description="Disordered" evidence="1">
    <location>
        <begin position="189"/>
        <end position="223"/>
    </location>
</feature>
<reference evidence="3" key="1">
    <citation type="submission" date="2023-03" db="EMBL/GenBank/DDBJ databases">
        <title>Massive genome expansion in bonnet fungi (Mycena s.s.) driven by repeated elements and novel gene families across ecological guilds.</title>
        <authorList>
            <consortium name="Lawrence Berkeley National Laboratory"/>
            <person name="Harder C.B."/>
            <person name="Miyauchi S."/>
            <person name="Viragh M."/>
            <person name="Kuo A."/>
            <person name="Thoen E."/>
            <person name="Andreopoulos B."/>
            <person name="Lu D."/>
            <person name="Skrede I."/>
            <person name="Drula E."/>
            <person name="Henrissat B."/>
            <person name="Morin E."/>
            <person name="Kohler A."/>
            <person name="Barry K."/>
            <person name="LaButti K."/>
            <person name="Morin E."/>
            <person name="Salamov A."/>
            <person name="Lipzen A."/>
            <person name="Mereny Z."/>
            <person name="Hegedus B."/>
            <person name="Baldrian P."/>
            <person name="Stursova M."/>
            <person name="Weitz H."/>
            <person name="Taylor A."/>
            <person name="Grigoriev I.V."/>
            <person name="Nagy L.G."/>
            <person name="Martin F."/>
            <person name="Kauserud H."/>
        </authorList>
    </citation>
    <scope>NUCLEOTIDE SEQUENCE</scope>
    <source>
        <strain evidence="3">9284</strain>
    </source>
</reference>
<evidence type="ECO:0000256" key="2">
    <source>
        <dbReference type="SAM" id="Phobius"/>
    </source>
</evidence>